<keyword evidence="1" id="KW-0805">Transcription regulation</keyword>
<dbReference type="PANTHER" id="PTHR43537">
    <property type="entry name" value="TRANSCRIPTIONAL REGULATOR, GNTR FAMILY"/>
    <property type="match status" value="1"/>
</dbReference>
<dbReference type="Pfam" id="PF00392">
    <property type="entry name" value="GntR"/>
    <property type="match status" value="1"/>
</dbReference>
<dbReference type="InterPro" id="IPR036388">
    <property type="entry name" value="WH-like_DNA-bd_sf"/>
</dbReference>
<evidence type="ECO:0000259" key="4">
    <source>
        <dbReference type="PROSITE" id="PS50949"/>
    </source>
</evidence>
<organism evidence="5 6">
    <name type="scientific">Pseudonocardia acidicola</name>
    <dbReference type="NCBI Taxonomy" id="2724939"/>
    <lineage>
        <taxon>Bacteria</taxon>
        <taxon>Bacillati</taxon>
        <taxon>Actinomycetota</taxon>
        <taxon>Actinomycetes</taxon>
        <taxon>Pseudonocardiales</taxon>
        <taxon>Pseudonocardiaceae</taxon>
        <taxon>Pseudonocardia</taxon>
    </lineage>
</organism>
<feature type="domain" description="HTH gntR-type" evidence="4">
    <location>
        <begin position="9"/>
        <end position="76"/>
    </location>
</feature>
<dbReference type="SMART" id="SM00895">
    <property type="entry name" value="FCD"/>
    <property type="match status" value="1"/>
</dbReference>
<protein>
    <submittedName>
        <fullName evidence="5">GntR family transcriptional regulator</fullName>
    </submittedName>
</protein>
<dbReference type="SUPFAM" id="SSF46785">
    <property type="entry name" value="Winged helix' DNA-binding domain"/>
    <property type="match status" value="1"/>
</dbReference>
<gene>
    <name evidence="5" type="ORF">HF526_29340</name>
</gene>
<proteinExistence type="predicted"/>
<dbReference type="PROSITE" id="PS50949">
    <property type="entry name" value="HTH_GNTR"/>
    <property type="match status" value="1"/>
</dbReference>
<dbReference type="SMART" id="SM00345">
    <property type="entry name" value="HTH_GNTR"/>
    <property type="match status" value="1"/>
</dbReference>
<keyword evidence="6" id="KW-1185">Reference proteome</keyword>
<evidence type="ECO:0000256" key="1">
    <source>
        <dbReference type="ARBA" id="ARBA00023015"/>
    </source>
</evidence>
<evidence type="ECO:0000256" key="2">
    <source>
        <dbReference type="ARBA" id="ARBA00023125"/>
    </source>
</evidence>
<dbReference type="InterPro" id="IPR036390">
    <property type="entry name" value="WH_DNA-bd_sf"/>
</dbReference>
<comment type="caution">
    <text evidence="5">The sequence shown here is derived from an EMBL/GenBank/DDBJ whole genome shotgun (WGS) entry which is preliminary data.</text>
</comment>
<keyword evidence="3" id="KW-0804">Transcription</keyword>
<dbReference type="EMBL" id="JAAXLA010000082">
    <property type="protein sequence ID" value="NMI01369.1"/>
    <property type="molecule type" value="Genomic_DNA"/>
</dbReference>
<reference evidence="5 6" key="1">
    <citation type="submission" date="2020-04" db="EMBL/GenBank/DDBJ databases">
        <authorList>
            <person name="Klaysubun C."/>
            <person name="Duangmal K."/>
            <person name="Lipun K."/>
        </authorList>
    </citation>
    <scope>NUCLEOTIDE SEQUENCE [LARGE SCALE GENOMIC DNA]</scope>
    <source>
        <strain evidence="5 6">K10HN5</strain>
    </source>
</reference>
<dbReference type="PANTHER" id="PTHR43537:SF45">
    <property type="entry name" value="GNTR FAMILY REGULATORY PROTEIN"/>
    <property type="match status" value="1"/>
</dbReference>
<dbReference type="Gene3D" id="1.10.10.10">
    <property type="entry name" value="Winged helix-like DNA-binding domain superfamily/Winged helix DNA-binding domain"/>
    <property type="match status" value="1"/>
</dbReference>
<evidence type="ECO:0000256" key="3">
    <source>
        <dbReference type="ARBA" id="ARBA00023163"/>
    </source>
</evidence>
<evidence type="ECO:0000313" key="5">
    <source>
        <dbReference type="EMBL" id="NMI01369.1"/>
    </source>
</evidence>
<dbReference type="Proteomes" id="UP000820669">
    <property type="component" value="Unassembled WGS sequence"/>
</dbReference>
<dbReference type="CDD" id="cd07377">
    <property type="entry name" value="WHTH_GntR"/>
    <property type="match status" value="1"/>
</dbReference>
<dbReference type="InterPro" id="IPR000524">
    <property type="entry name" value="Tscrpt_reg_HTH_GntR"/>
</dbReference>
<dbReference type="InterPro" id="IPR008920">
    <property type="entry name" value="TF_FadR/GntR_C"/>
</dbReference>
<accession>A0ABX1SML0</accession>
<dbReference type="RefSeq" id="WP_169384829.1">
    <property type="nucleotide sequence ID" value="NZ_JAAXLA010000082.1"/>
</dbReference>
<sequence length="213" mass="23522">MALQPIDGETLADAAYRRLSEAMLSGGLEPGVRLVMDALAAQLEISRTPVRDALHRLEREGLIEPAGRRGYVVRRLGPDEIRQLYEIRMAVEVFAAARVAELGEPAVSRVADAIREAEVMDPSQPAEAFAANRLVHRAVVEATGNDLLVELFDGIWARAIALQIYSSYFQREPAHKPIRELHHPLLEALAAGPQRAAEVMRRHIQEGLDATLI</sequence>
<evidence type="ECO:0000313" key="6">
    <source>
        <dbReference type="Proteomes" id="UP000820669"/>
    </source>
</evidence>
<dbReference type="Gene3D" id="1.20.120.530">
    <property type="entry name" value="GntR ligand-binding domain-like"/>
    <property type="match status" value="1"/>
</dbReference>
<name>A0ABX1SML0_9PSEU</name>
<keyword evidence="2" id="KW-0238">DNA-binding</keyword>
<dbReference type="SUPFAM" id="SSF48008">
    <property type="entry name" value="GntR ligand-binding domain-like"/>
    <property type="match status" value="1"/>
</dbReference>
<dbReference type="InterPro" id="IPR011711">
    <property type="entry name" value="GntR_C"/>
</dbReference>
<dbReference type="Pfam" id="PF07729">
    <property type="entry name" value="FCD"/>
    <property type="match status" value="1"/>
</dbReference>